<evidence type="ECO:0000256" key="2">
    <source>
        <dbReference type="ARBA" id="ARBA00004236"/>
    </source>
</evidence>
<evidence type="ECO:0000256" key="10">
    <source>
        <dbReference type="ARBA" id="ARBA00022737"/>
    </source>
</evidence>
<dbReference type="InterPro" id="IPR011992">
    <property type="entry name" value="EF-hand-dom_pair"/>
</dbReference>
<feature type="compositionally biased region" description="Basic and acidic residues" evidence="21">
    <location>
        <begin position="1125"/>
        <end position="1136"/>
    </location>
</feature>
<evidence type="ECO:0000259" key="24">
    <source>
        <dbReference type="PROSITE" id="PS50011"/>
    </source>
</evidence>
<keyword evidence="8" id="KW-0808">Transferase</keyword>
<dbReference type="SUPFAM" id="SSF49562">
    <property type="entry name" value="C2 domain (Calcium/lipid-binding domain, CaLB)"/>
    <property type="match status" value="2"/>
</dbReference>
<dbReference type="GO" id="GO:0071277">
    <property type="term" value="P:cellular response to calcium ion"/>
    <property type="evidence" value="ECO:0007669"/>
    <property type="project" value="TreeGrafter"/>
</dbReference>
<dbReference type="InterPro" id="IPR010734">
    <property type="entry name" value="Copine_C"/>
</dbReference>
<dbReference type="Gene3D" id="2.60.40.150">
    <property type="entry name" value="C2 domain"/>
    <property type="match status" value="2"/>
</dbReference>
<evidence type="ECO:0000256" key="21">
    <source>
        <dbReference type="SAM" id="MobiDB-lite"/>
    </source>
</evidence>
<dbReference type="Pfam" id="PF07714">
    <property type="entry name" value="PK_Tyr_Ser-Thr"/>
    <property type="match status" value="1"/>
</dbReference>
<keyword evidence="12" id="KW-0418">Kinase</keyword>
<dbReference type="PRINTS" id="PR00109">
    <property type="entry name" value="TYRKINASE"/>
</dbReference>
<comment type="catalytic activity">
    <reaction evidence="18">
        <text>L-tyrosyl-[protein] + ATP = O-phospho-L-tyrosyl-[protein] + ADP + H(+)</text>
        <dbReference type="Rhea" id="RHEA:10596"/>
        <dbReference type="Rhea" id="RHEA-COMP:10136"/>
        <dbReference type="Rhea" id="RHEA-COMP:20101"/>
        <dbReference type="ChEBI" id="CHEBI:15378"/>
        <dbReference type="ChEBI" id="CHEBI:30616"/>
        <dbReference type="ChEBI" id="CHEBI:46858"/>
        <dbReference type="ChEBI" id="CHEBI:61978"/>
        <dbReference type="ChEBI" id="CHEBI:456216"/>
        <dbReference type="EC" id="2.7.10.2"/>
    </reaction>
</comment>
<evidence type="ECO:0000256" key="15">
    <source>
        <dbReference type="ARBA" id="ARBA00023136"/>
    </source>
</evidence>
<comment type="caution">
    <text evidence="26">The sequence shown here is derived from an EMBL/GenBank/DDBJ whole genome shotgun (WGS) entry which is preliminary data.</text>
</comment>
<dbReference type="Pfam" id="PF00168">
    <property type="entry name" value="C2"/>
    <property type="match status" value="2"/>
</dbReference>
<dbReference type="InterPro" id="IPR045052">
    <property type="entry name" value="Copine"/>
</dbReference>
<dbReference type="InterPro" id="IPR035892">
    <property type="entry name" value="C2_domain_sf"/>
</dbReference>
<keyword evidence="17" id="KW-0539">Nucleus</keyword>
<dbReference type="EC" id="2.7.10.2" evidence="5"/>
<evidence type="ECO:0000313" key="27">
    <source>
        <dbReference type="Proteomes" id="UP000241769"/>
    </source>
</evidence>
<evidence type="ECO:0000256" key="9">
    <source>
        <dbReference type="ARBA" id="ARBA00022723"/>
    </source>
</evidence>
<evidence type="ECO:0000256" key="16">
    <source>
        <dbReference type="ARBA" id="ARBA00023137"/>
    </source>
</evidence>
<evidence type="ECO:0000256" key="13">
    <source>
        <dbReference type="ARBA" id="ARBA00022837"/>
    </source>
</evidence>
<dbReference type="EMBL" id="MDYQ01000170">
    <property type="protein sequence ID" value="PRP79805.1"/>
    <property type="molecule type" value="Genomic_DNA"/>
</dbReference>
<feature type="domain" description="SH2" evidence="22">
    <location>
        <begin position="1008"/>
        <end position="1103"/>
    </location>
</feature>
<dbReference type="InterPro" id="IPR002035">
    <property type="entry name" value="VWF_A"/>
</dbReference>
<dbReference type="PROSITE" id="PS00107">
    <property type="entry name" value="PROTEIN_KINASE_ATP"/>
    <property type="match status" value="1"/>
</dbReference>
<dbReference type="Gene3D" id="1.10.510.10">
    <property type="entry name" value="Transferase(Phosphotransferase) domain 1"/>
    <property type="match status" value="1"/>
</dbReference>
<dbReference type="InterPro" id="IPR020635">
    <property type="entry name" value="Tyr_kinase_cat_dom"/>
</dbReference>
<evidence type="ECO:0000256" key="6">
    <source>
        <dbReference type="ARBA" id="ARBA00022475"/>
    </source>
</evidence>
<dbReference type="InterPro" id="IPR001245">
    <property type="entry name" value="Ser-Thr/Tyr_kinase_cat_dom"/>
</dbReference>
<keyword evidence="27" id="KW-1185">Reference proteome</keyword>
<dbReference type="PANTHER" id="PTHR10857">
    <property type="entry name" value="COPINE"/>
    <property type="match status" value="1"/>
</dbReference>
<keyword evidence="7" id="KW-0963">Cytoplasm</keyword>
<feature type="region of interest" description="Disordered" evidence="21">
    <location>
        <begin position="557"/>
        <end position="604"/>
    </location>
</feature>
<feature type="region of interest" description="Disordered" evidence="21">
    <location>
        <begin position="786"/>
        <end position="806"/>
    </location>
</feature>
<evidence type="ECO:0000256" key="19">
    <source>
        <dbReference type="PROSITE-ProRule" id="PRU00191"/>
    </source>
</evidence>
<keyword evidence="13" id="KW-0106">Calcium</keyword>
<feature type="domain" description="C2" evidence="23">
    <location>
        <begin position="1"/>
        <end position="128"/>
    </location>
</feature>
<dbReference type="GO" id="GO:0005509">
    <property type="term" value="F:calcium ion binding"/>
    <property type="evidence" value="ECO:0007669"/>
    <property type="project" value="InterPro"/>
</dbReference>
<dbReference type="CDD" id="cd04047">
    <property type="entry name" value="C2B_Copine"/>
    <property type="match status" value="1"/>
</dbReference>
<sequence>MKKRATFRPPTLSRFSSVVVRLQLSIRCEHLHKKAMLANDSPIVILSWKSHPESPWEEYGRTERVKNNLNPAFGTAICIDWFFDRIQRVKFEVFSSEGEGDASRGHLLGCMECHLSDIVTSPNRVLKASLRKPSRPDRSRGIIIIASEQLKSDQGQAIQFRIEGRDLDKKDLFGKSDPYLLITKRHPQSEQFDPVYRTETIKNTLDPNWRPFETTLQNLCNNDTKRELEFQIWDWNRSTDHRQIGYFRTSIETLLERGKGAQFALMNDTLREKKEGYKHSGIITIDAELCLNSTFLQYILGGCEFELIVAIDCSISKESRLGEMGVDKCQEAIAAVGSVLADYDSDNLYPVYGFGAEISEDRQSCFALNGDELNPEVADLEGVIGCYQRARDTYRPGPVNFAPVIKVAANIASRRTTQEVQRYHILLIITEGKIEDLQSAIDVLVKTERLPLSVVIVGLGDGNFHDMQQLDGDDEPLIASNGAIMARDIVQFVDYKCHAGDLESLAKTTLAEIPGQLLSYMNDRGIKPNAAINRPEVLFQRRPVLTHSHSLSLLPALRNTVQTDSPSGSRSTFSKRSHSSSTSSLSSVSSTSSHSTNRADSPDAVDANNQLLSLYYTPYSKPEEPKVSFESKTRAELKPIRPAALSQNSLMRSDYMTTAQLCAKINLEVMEGLQSMKEVIEFSTTNQLIQITMNNLIKHPRDYNEDVMIGLQRNLTNFLKELQECKVNGISDRKRTKLERSNFLVHQSLENLKKSFIRTPAGSFLRMSTSVDVLPVKSRSKYITKKGPQEMSPTCYTTQTESNPPPAETITVEVENEGGQFLQLMIEDEDGKQFWSSVFGLDNFYVTHEDFIEGLNVEAMFDLDSDEQKALLYVLDYSNTGNISQHKFSEFLKSFGPVEASINNMRNILSCPWFCGFISKSETDHLLYNQPVGTFLVRFSATNAGAFAIAYVSTNGVAQILISSDKMSGVVVKEQDFERYFPSIFELIDYYKSILTIPYDNILPFESFYEGDMSRTEAEEALGQQAAGTFIARFSSNNMGSIALSWTQADGTINHELLHMSSQGGYYRFNTGPTPEEKSVRDIVRDHAEALEFSLKDRLKRQGKKTTTDALQVIVRWKEELKSQKQDDAVADEDVRVSLSEPEEIPITPRSEDTVRSPSPIPKGSTLSPSSPRRGARRGESRNSVVLISNQMVNDTEVKLRIMLDKNKVVYYKELEDMKKVGGGQYGEVYRALWRGKEVAVKQLRQKMSVTQMREFLQEATIFEGLPNHPFLGTTINPFTIVTEYCALGSLERYLLFHSADITTDMKRRFILETSRAMTHLHASNIVHRDLAARNLLLTSNYVVKVSDFGLSRTQSETVDSDVGSTTDVIRGAFKWMSPEAFKHNRINRKSDVFSFGITAWEIIACCQPYPDYEPIAAAVEVASAGLRPDLSIVREPFLSELMQRCWHQDPSERPEFVEIESILNSEIDFGSRSREGASKK</sequence>
<evidence type="ECO:0000256" key="17">
    <source>
        <dbReference type="ARBA" id="ARBA00023242"/>
    </source>
</evidence>
<dbReference type="PROSITE" id="PS00109">
    <property type="entry name" value="PROTEIN_KINASE_TYR"/>
    <property type="match status" value="1"/>
</dbReference>
<feature type="binding site" evidence="20">
    <location>
        <position position="1242"/>
    </location>
    <ligand>
        <name>ATP</name>
        <dbReference type="ChEBI" id="CHEBI:30616"/>
    </ligand>
</feature>
<dbReference type="SUPFAM" id="SSF53300">
    <property type="entry name" value="vWA-like"/>
    <property type="match status" value="1"/>
</dbReference>
<dbReference type="SUPFAM" id="SSF55550">
    <property type="entry name" value="SH2 domain"/>
    <property type="match status" value="2"/>
</dbReference>
<dbReference type="CDD" id="cd13999">
    <property type="entry name" value="STKc_MAP3K-like"/>
    <property type="match status" value="1"/>
</dbReference>
<dbReference type="InterPro" id="IPR000719">
    <property type="entry name" value="Prot_kinase_dom"/>
</dbReference>
<feature type="compositionally biased region" description="Polar residues" evidence="21">
    <location>
        <begin position="791"/>
        <end position="802"/>
    </location>
</feature>
<dbReference type="InterPro" id="IPR037768">
    <property type="entry name" value="C2B_Copine"/>
</dbReference>
<gene>
    <name evidence="26" type="ORF">PROFUN_12559</name>
</gene>
<evidence type="ECO:0000313" key="26">
    <source>
        <dbReference type="EMBL" id="PRP79805.1"/>
    </source>
</evidence>
<evidence type="ECO:0000256" key="14">
    <source>
        <dbReference type="ARBA" id="ARBA00022840"/>
    </source>
</evidence>
<dbReference type="PROSITE" id="PS50234">
    <property type="entry name" value="VWFA"/>
    <property type="match status" value="1"/>
</dbReference>
<dbReference type="InterPro" id="IPR000980">
    <property type="entry name" value="SH2"/>
</dbReference>
<dbReference type="FunFam" id="2.60.40.150:FF:000042">
    <property type="entry name" value="Copine 3"/>
    <property type="match status" value="1"/>
</dbReference>
<keyword evidence="11 20" id="KW-0547">Nucleotide-binding</keyword>
<feature type="region of interest" description="Disordered" evidence="21">
    <location>
        <begin position="1125"/>
        <end position="1183"/>
    </location>
</feature>
<evidence type="ECO:0000256" key="20">
    <source>
        <dbReference type="PROSITE-ProRule" id="PRU10141"/>
    </source>
</evidence>
<dbReference type="InterPro" id="IPR036465">
    <property type="entry name" value="vWFA_dom_sf"/>
</dbReference>
<feature type="domain" description="VWFA" evidence="25">
    <location>
        <begin position="306"/>
        <end position="513"/>
    </location>
</feature>
<accession>A0A2P6N769</accession>
<evidence type="ECO:0000259" key="23">
    <source>
        <dbReference type="PROSITE" id="PS50004"/>
    </source>
</evidence>
<dbReference type="InterPro" id="IPR000008">
    <property type="entry name" value="C2_dom"/>
</dbReference>
<dbReference type="Gene3D" id="1.10.238.10">
    <property type="entry name" value="EF-hand"/>
    <property type="match status" value="1"/>
</dbReference>
<dbReference type="PROSITE" id="PS50011">
    <property type="entry name" value="PROTEIN_KINASE_DOM"/>
    <property type="match status" value="1"/>
</dbReference>
<dbReference type="GO" id="GO:0005829">
    <property type="term" value="C:cytosol"/>
    <property type="evidence" value="ECO:0007669"/>
    <property type="project" value="UniProtKB-ARBA"/>
</dbReference>
<feature type="domain" description="Protein kinase" evidence="24">
    <location>
        <begin position="1215"/>
        <end position="1468"/>
    </location>
</feature>
<dbReference type="InterPro" id="IPR014741">
    <property type="entry name" value="Adaptor_Cbl_EF_hand-like"/>
</dbReference>
<keyword evidence="14 20" id="KW-0067">ATP-binding</keyword>
<dbReference type="PROSITE" id="PS50001">
    <property type="entry name" value="SH2"/>
    <property type="match status" value="2"/>
</dbReference>
<dbReference type="GO" id="GO:0004715">
    <property type="term" value="F:non-membrane spanning protein tyrosine kinase activity"/>
    <property type="evidence" value="ECO:0007669"/>
    <property type="project" value="UniProtKB-EC"/>
</dbReference>
<dbReference type="InParanoid" id="A0A2P6N769"/>
<reference evidence="26 27" key="1">
    <citation type="journal article" date="2018" name="Genome Biol. Evol.">
        <title>Multiple Roots of Fruiting Body Formation in Amoebozoa.</title>
        <authorList>
            <person name="Hillmann F."/>
            <person name="Forbes G."/>
            <person name="Novohradska S."/>
            <person name="Ferling I."/>
            <person name="Riege K."/>
            <person name="Groth M."/>
            <person name="Westermann M."/>
            <person name="Marz M."/>
            <person name="Spaller T."/>
            <person name="Winckler T."/>
            <person name="Schaap P."/>
            <person name="Glockner G."/>
        </authorList>
    </citation>
    <scope>NUCLEOTIDE SEQUENCE [LARGE SCALE GENOMIC DNA]</scope>
    <source>
        <strain evidence="26 27">Jena</strain>
    </source>
</reference>
<keyword evidence="9" id="KW-0479">Metal-binding</keyword>
<dbReference type="OrthoDB" id="5855668at2759"/>
<keyword evidence="6" id="KW-1003">Cell membrane</keyword>
<feature type="domain" description="SH2" evidence="22">
    <location>
        <begin position="913"/>
        <end position="992"/>
    </location>
</feature>
<dbReference type="SUPFAM" id="SSF56112">
    <property type="entry name" value="Protein kinase-like (PK-like)"/>
    <property type="match status" value="1"/>
</dbReference>
<dbReference type="SMART" id="SM00219">
    <property type="entry name" value="TyrKc"/>
    <property type="match status" value="1"/>
</dbReference>
<dbReference type="CDD" id="cd00173">
    <property type="entry name" value="SH2"/>
    <property type="match status" value="2"/>
</dbReference>
<keyword evidence="15" id="KW-0472">Membrane</keyword>
<dbReference type="GO" id="GO:0005544">
    <property type="term" value="F:calcium-dependent phospholipid binding"/>
    <property type="evidence" value="ECO:0007669"/>
    <property type="project" value="InterPro"/>
</dbReference>
<keyword evidence="10" id="KW-0677">Repeat</keyword>
<dbReference type="InterPro" id="IPR017441">
    <property type="entry name" value="Protein_kinase_ATP_BS"/>
</dbReference>
<dbReference type="InterPro" id="IPR011009">
    <property type="entry name" value="Kinase-like_dom_sf"/>
</dbReference>
<dbReference type="Pfam" id="PF02761">
    <property type="entry name" value="Cbl_N2"/>
    <property type="match status" value="1"/>
</dbReference>
<dbReference type="Gene3D" id="3.30.505.10">
    <property type="entry name" value="SH2 domain"/>
    <property type="match status" value="2"/>
</dbReference>
<dbReference type="PROSITE" id="PS50004">
    <property type="entry name" value="C2"/>
    <property type="match status" value="2"/>
</dbReference>
<evidence type="ECO:0000256" key="18">
    <source>
        <dbReference type="ARBA" id="ARBA00051245"/>
    </source>
</evidence>
<dbReference type="SMART" id="SM00252">
    <property type="entry name" value="SH2"/>
    <property type="match status" value="2"/>
</dbReference>
<evidence type="ECO:0000256" key="12">
    <source>
        <dbReference type="ARBA" id="ARBA00022777"/>
    </source>
</evidence>
<dbReference type="Pfam" id="PF07002">
    <property type="entry name" value="Copine"/>
    <property type="match status" value="1"/>
</dbReference>
<organism evidence="26 27">
    <name type="scientific">Planoprotostelium fungivorum</name>
    <dbReference type="NCBI Taxonomy" id="1890364"/>
    <lineage>
        <taxon>Eukaryota</taxon>
        <taxon>Amoebozoa</taxon>
        <taxon>Evosea</taxon>
        <taxon>Variosea</taxon>
        <taxon>Cavosteliida</taxon>
        <taxon>Cavosteliaceae</taxon>
        <taxon>Planoprotostelium</taxon>
    </lineage>
</organism>
<comment type="subcellular location">
    <subcellularLocation>
        <location evidence="2">Cell membrane</location>
    </subcellularLocation>
    <subcellularLocation>
        <location evidence="3">Cytoplasm</location>
    </subcellularLocation>
    <subcellularLocation>
        <location evidence="1">Nucleus</location>
    </subcellularLocation>
</comment>
<evidence type="ECO:0000256" key="5">
    <source>
        <dbReference type="ARBA" id="ARBA00011903"/>
    </source>
</evidence>
<feature type="compositionally biased region" description="Low complexity" evidence="21">
    <location>
        <begin position="579"/>
        <end position="599"/>
    </location>
</feature>
<dbReference type="GO" id="GO:0005634">
    <property type="term" value="C:nucleus"/>
    <property type="evidence" value="ECO:0007669"/>
    <property type="project" value="UniProtKB-SubCell"/>
</dbReference>
<feature type="domain" description="C2" evidence="23">
    <location>
        <begin position="138"/>
        <end position="264"/>
    </location>
</feature>
<evidence type="ECO:0000256" key="11">
    <source>
        <dbReference type="ARBA" id="ARBA00022741"/>
    </source>
</evidence>
<proteinExistence type="inferred from homology"/>
<evidence type="ECO:0000256" key="4">
    <source>
        <dbReference type="ARBA" id="ARBA00009048"/>
    </source>
</evidence>
<comment type="similarity">
    <text evidence="4">Belongs to the copine family.</text>
</comment>
<dbReference type="SMART" id="SM00239">
    <property type="entry name" value="C2"/>
    <property type="match status" value="2"/>
</dbReference>
<name>A0A2P6N769_9EUKA</name>
<dbReference type="Proteomes" id="UP000241769">
    <property type="component" value="Unassembled WGS sequence"/>
</dbReference>
<dbReference type="GO" id="GO:0005886">
    <property type="term" value="C:plasma membrane"/>
    <property type="evidence" value="ECO:0007669"/>
    <property type="project" value="UniProtKB-SubCell"/>
</dbReference>
<evidence type="ECO:0000256" key="7">
    <source>
        <dbReference type="ARBA" id="ARBA00022490"/>
    </source>
</evidence>
<dbReference type="CDD" id="cd04048">
    <property type="entry name" value="C2A_Copine"/>
    <property type="match status" value="1"/>
</dbReference>
<keyword evidence="19" id="KW-0727">SH2 domain</keyword>
<dbReference type="GO" id="GO:0005524">
    <property type="term" value="F:ATP binding"/>
    <property type="evidence" value="ECO:0007669"/>
    <property type="project" value="UniProtKB-UniRule"/>
</dbReference>
<dbReference type="Pfam" id="PF00017">
    <property type="entry name" value="SH2"/>
    <property type="match status" value="2"/>
</dbReference>
<keyword evidence="16" id="KW-0829">Tyrosine-protein kinase</keyword>
<dbReference type="InterPro" id="IPR036860">
    <property type="entry name" value="SH2_dom_sf"/>
</dbReference>
<protein>
    <recommendedName>
        <fullName evidence="5">non-specific protein-tyrosine kinase</fullName>
        <ecNumber evidence="5">2.7.10.2</ecNumber>
    </recommendedName>
</protein>
<dbReference type="InterPro" id="IPR008266">
    <property type="entry name" value="Tyr_kinase_AS"/>
</dbReference>
<dbReference type="SUPFAM" id="SSF47473">
    <property type="entry name" value="EF-hand"/>
    <property type="match status" value="1"/>
</dbReference>
<dbReference type="PANTHER" id="PTHR10857:SF106">
    <property type="entry name" value="C2 DOMAIN-CONTAINING PROTEIN"/>
    <property type="match status" value="1"/>
</dbReference>
<evidence type="ECO:0000256" key="8">
    <source>
        <dbReference type="ARBA" id="ARBA00022679"/>
    </source>
</evidence>
<evidence type="ECO:0000256" key="3">
    <source>
        <dbReference type="ARBA" id="ARBA00004496"/>
    </source>
</evidence>
<evidence type="ECO:0000256" key="1">
    <source>
        <dbReference type="ARBA" id="ARBA00004123"/>
    </source>
</evidence>
<evidence type="ECO:0000259" key="22">
    <source>
        <dbReference type="PROSITE" id="PS50001"/>
    </source>
</evidence>
<evidence type="ECO:0000259" key="25">
    <source>
        <dbReference type="PROSITE" id="PS50234"/>
    </source>
</evidence>